<dbReference type="PATRIC" id="fig|401562.3.peg.1718"/>
<accession>A0A175R7B0</accession>
<sequence length="440" mass="46682">MRGAVRGLARMGHANLHLLRDYTKLIGGSAGRLVLSLLYFTAVANALSIAGFGLFATASGTGIVLSRIAGFGFVSPLYRAATRKPQLIGAYTAGYLAALLASLPVVALVALGFYGLVFEGDMGLLPFALVVAAEIIGWRSLEVVCIVNNGMGRFGRASVLVIVGSAAKALAALLFAHAGLAQTDLLSWSVFYFEANAGSALLGIVLFYPRQRLRWRPALYLRRLGDSLAVAGAEILFYLQSEMDKLLVLSLGGPAIAGIYAMLMRLIDLTALPVRSFNMMIVQKLIRTPGLLQSWRRRWMTEGGIALVSVAGMGALGLILAVAPTLLGRNVADAAPLVLLVLLVPAFRNLVEYQSELLYARGRTGMRAAILALLGLLKAGFLTLLLQGTATTPDDQWILGLNGVFAALWIASAGATYIALDWRSRLPRDGPSGAPDIATA</sequence>
<feature type="transmembrane region" description="Helical" evidence="6">
    <location>
        <begin position="398"/>
        <end position="420"/>
    </location>
</feature>
<dbReference type="AlphaFoldDB" id="A0A175R7B0"/>
<organism evidence="7 8">
    <name type="scientific">Aureimonas ureilytica</name>
    <dbReference type="NCBI Taxonomy" id="401562"/>
    <lineage>
        <taxon>Bacteria</taxon>
        <taxon>Pseudomonadati</taxon>
        <taxon>Pseudomonadota</taxon>
        <taxon>Alphaproteobacteria</taxon>
        <taxon>Hyphomicrobiales</taxon>
        <taxon>Aurantimonadaceae</taxon>
        <taxon>Aureimonas</taxon>
    </lineage>
</organism>
<dbReference type="STRING" id="401562.NS365_09605"/>
<keyword evidence="4 6" id="KW-1133">Transmembrane helix</keyword>
<evidence type="ECO:0000256" key="2">
    <source>
        <dbReference type="ARBA" id="ARBA00022475"/>
    </source>
</evidence>
<comment type="subcellular location">
    <subcellularLocation>
        <location evidence="1">Cell membrane</location>
        <topology evidence="1">Multi-pass membrane protein</topology>
    </subcellularLocation>
</comment>
<evidence type="ECO:0000256" key="6">
    <source>
        <dbReference type="SAM" id="Phobius"/>
    </source>
</evidence>
<evidence type="ECO:0000256" key="4">
    <source>
        <dbReference type="ARBA" id="ARBA00022989"/>
    </source>
</evidence>
<dbReference type="PANTHER" id="PTHR30250">
    <property type="entry name" value="PST FAMILY PREDICTED COLANIC ACID TRANSPORTER"/>
    <property type="match status" value="1"/>
</dbReference>
<keyword evidence="5 6" id="KW-0472">Membrane</keyword>
<keyword evidence="2" id="KW-1003">Cell membrane</keyword>
<feature type="transmembrane region" description="Helical" evidence="6">
    <location>
        <begin position="93"/>
        <end position="117"/>
    </location>
</feature>
<feature type="transmembrane region" description="Helical" evidence="6">
    <location>
        <begin position="304"/>
        <end position="324"/>
    </location>
</feature>
<dbReference type="OrthoDB" id="7973910at2"/>
<evidence type="ECO:0000313" key="8">
    <source>
        <dbReference type="Proteomes" id="UP000078272"/>
    </source>
</evidence>
<dbReference type="PANTHER" id="PTHR30250:SF11">
    <property type="entry name" value="O-ANTIGEN TRANSPORTER-RELATED"/>
    <property type="match status" value="1"/>
</dbReference>
<dbReference type="EMBL" id="LDPZ01000022">
    <property type="protein sequence ID" value="KTQ95399.1"/>
    <property type="molecule type" value="Genomic_DNA"/>
</dbReference>
<feature type="transmembrane region" description="Helical" evidence="6">
    <location>
        <begin position="159"/>
        <end position="180"/>
    </location>
</feature>
<feature type="transmembrane region" description="Helical" evidence="6">
    <location>
        <begin position="246"/>
        <end position="267"/>
    </location>
</feature>
<dbReference type="GO" id="GO:0005886">
    <property type="term" value="C:plasma membrane"/>
    <property type="evidence" value="ECO:0007669"/>
    <property type="project" value="UniProtKB-SubCell"/>
</dbReference>
<feature type="transmembrane region" description="Helical" evidence="6">
    <location>
        <begin position="33"/>
        <end position="56"/>
    </location>
</feature>
<feature type="transmembrane region" description="Helical" evidence="6">
    <location>
        <begin position="62"/>
        <end position="81"/>
    </location>
</feature>
<evidence type="ECO:0000313" key="7">
    <source>
        <dbReference type="EMBL" id="KTQ95399.1"/>
    </source>
</evidence>
<dbReference type="RefSeq" id="WP_058635046.1">
    <property type="nucleotide sequence ID" value="NZ_LDPZ01000022.1"/>
</dbReference>
<name>A0A175R7B0_9HYPH</name>
<evidence type="ECO:0000256" key="3">
    <source>
        <dbReference type="ARBA" id="ARBA00022692"/>
    </source>
</evidence>
<protein>
    <submittedName>
        <fullName evidence="7">Transporter</fullName>
    </submittedName>
</protein>
<evidence type="ECO:0000256" key="5">
    <source>
        <dbReference type="ARBA" id="ARBA00023136"/>
    </source>
</evidence>
<feature type="transmembrane region" description="Helical" evidence="6">
    <location>
        <begin position="330"/>
        <end position="347"/>
    </location>
</feature>
<keyword evidence="3 6" id="KW-0812">Transmembrane</keyword>
<reference evidence="7 8" key="1">
    <citation type="journal article" date="2016" name="Front. Microbiol.">
        <title>Genomic Resource of Rice Seed Associated Bacteria.</title>
        <authorList>
            <person name="Midha S."/>
            <person name="Bansal K."/>
            <person name="Sharma S."/>
            <person name="Kumar N."/>
            <person name="Patil P.P."/>
            <person name="Chaudhry V."/>
            <person name="Patil P.B."/>
        </authorList>
    </citation>
    <scope>NUCLEOTIDE SEQUENCE [LARGE SCALE GENOMIC DNA]</scope>
    <source>
        <strain evidence="7 8">NS226</strain>
    </source>
</reference>
<proteinExistence type="predicted"/>
<feature type="transmembrane region" description="Helical" evidence="6">
    <location>
        <begin position="368"/>
        <end position="386"/>
    </location>
</feature>
<dbReference type="InterPro" id="IPR050833">
    <property type="entry name" value="Poly_Biosynth_Transport"/>
</dbReference>
<feature type="transmembrane region" description="Helical" evidence="6">
    <location>
        <begin position="220"/>
        <end position="240"/>
    </location>
</feature>
<evidence type="ECO:0000256" key="1">
    <source>
        <dbReference type="ARBA" id="ARBA00004651"/>
    </source>
</evidence>
<dbReference type="Proteomes" id="UP000078272">
    <property type="component" value="Unassembled WGS sequence"/>
</dbReference>
<gene>
    <name evidence="7" type="ORF">NS226_10995</name>
</gene>
<comment type="caution">
    <text evidence="7">The sequence shown here is derived from an EMBL/GenBank/DDBJ whole genome shotgun (WGS) entry which is preliminary data.</text>
</comment>
<feature type="transmembrane region" description="Helical" evidence="6">
    <location>
        <begin position="186"/>
        <end position="208"/>
    </location>
</feature>
<feature type="transmembrane region" description="Helical" evidence="6">
    <location>
        <begin position="123"/>
        <end position="147"/>
    </location>
</feature>